<evidence type="ECO:0000259" key="9">
    <source>
        <dbReference type="Pfam" id="PF02885"/>
    </source>
</evidence>
<dbReference type="GO" id="GO:0005829">
    <property type="term" value="C:cytosol"/>
    <property type="evidence" value="ECO:0007669"/>
    <property type="project" value="TreeGrafter"/>
</dbReference>
<dbReference type="InterPro" id="IPR000312">
    <property type="entry name" value="Glycosyl_Trfase_fam3"/>
</dbReference>
<reference evidence="10" key="1">
    <citation type="submission" date="2018-05" db="EMBL/GenBank/DDBJ databases">
        <authorList>
            <person name="Lanie J.A."/>
            <person name="Ng W.-L."/>
            <person name="Kazmierczak K.M."/>
            <person name="Andrzejewski T.M."/>
            <person name="Davidsen T.M."/>
            <person name="Wayne K.J."/>
            <person name="Tettelin H."/>
            <person name="Glass J.I."/>
            <person name="Rusch D."/>
            <person name="Podicherti R."/>
            <person name="Tsui H.-C.T."/>
            <person name="Winkler M.E."/>
        </authorList>
    </citation>
    <scope>NUCLEOTIDE SEQUENCE</scope>
</reference>
<dbReference type="Gene3D" id="1.20.970.10">
    <property type="entry name" value="Transferase, Pyrimidine Nucleoside Phosphorylase, Chain C"/>
    <property type="match status" value="1"/>
</dbReference>
<evidence type="ECO:0000256" key="4">
    <source>
        <dbReference type="ARBA" id="ARBA00022676"/>
    </source>
</evidence>
<protein>
    <recommendedName>
        <fullName evidence="2">anthranilate phosphoribosyltransferase</fullName>
        <ecNumber evidence="2">2.4.2.18</ecNumber>
    </recommendedName>
</protein>
<evidence type="ECO:0000256" key="3">
    <source>
        <dbReference type="ARBA" id="ARBA00022605"/>
    </source>
</evidence>
<evidence type="ECO:0000313" key="10">
    <source>
        <dbReference type="EMBL" id="SVA83615.1"/>
    </source>
</evidence>
<keyword evidence="3" id="KW-0028">Amino-acid biosynthesis</keyword>
<dbReference type="SUPFAM" id="SSF52418">
    <property type="entry name" value="Nucleoside phosphorylase/phosphoribosyltransferase catalytic domain"/>
    <property type="match status" value="1"/>
</dbReference>
<dbReference type="EC" id="2.4.2.18" evidence="2"/>
<dbReference type="Pfam" id="PF02885">
    <property type="entry name" value="Glycos_trans_3N"/>
    <property type="match status" value="1"/>
</dbReference>
<dbReference type="HAMAP" id="MF_00211">
    <property type="entry name" value="TrpD"/>
    <property type="match status" value="1"/>
</dbReference>
<dbReference type="GO" id="GO:0000162">
    <property type="term" value="P:L-tryptophan biosynthetic process"/>
    <property type="evidence" value="ECO:0007669"/>
    <property type="project" value="UniProtKB-KW"/>
</dbReference>
<dbReference type="AlphaFoldDB" id="A0A381Z2W9"/>
<dbReference type="Pfam" id="PF00591">
    <property type="entry name" value="Glycos_transf_3"/>
    <property type="match status" value="1"/>
</dbReference>
<dbReference type="FunFam" id="3.40.1030.10:FF:000002">
    <property type="entry name" value="Anthranilate phosphoribosyltransferase"/>
    <property type="match status" value="1"/>
</dbReference>
<keyword evidence="5" id="KW-0808">Transferase</keyword>
<dbReference type="SUPFAM" id="SSF47648">
    <property type="entry name" value="Nucleoside phosphorylase/phosphoribosyltransferase N-terminal domain"/>
    <property type="match status" value="1"/>
</dbReference>
<dbReference type="InterPro" id="IPR017459">
    <property type="entry name" value="Glycosyl_Trfase_fam3_N_dom"/>
</dbReference>
<comment type="pathway">
    <text evidence="1">Amino-acid biosynthesis; L-tryptophan biosynthesis; L-tryptophan from chorismate: step 2/5.</text>
</comment>
<dbReference type="PANTHER" id="PTHR43285:SF2">
    <property type="entry name" value="ANTHRANILATE PHOSPHORIBOSYLTRANSFERASE"/>
    <property type="match status" value="1"/>
</dbReference>
<dbReference type="InterPro" id="IPR035902">
    <property type="entry name" value="Nuc_phospho_transferase"/>
</dbReference>
<keyword evidence="4" id="KW-0328">Glycosyltransferase</keyword>
<evidence type="ECO:0000259" key="8">
    <source>
        <dbReference type="Pfam" id="PF00591"/>
    </source>
</evidence>
<organism evidence="10">
    <name type="scientific">marine metagenome</name>
    <dbReference type="NCBI Taxonomy" id="408172"/>
    <lineage>
        <taxon>unclassified sequences</taxon>
        <taxon>metagenomes</taxon>
        <taxon>ecological metagenomes</taxon>
    </lineage>
</organism>
<name>A0A381Z2W9_9ZZZZ</name>
<sequence>MIAGESLDRDEARGVMEQIMSGDATDAQIGGFLMALRAKGETIDEIAGFAETMRAKATQITGGKAPLVDTCGTGGDASGTFNISTTVAFVAAGAGLTVAKHGNRAMSSRCGSADVLAQLGVNVEATPDQVGHCLDEAGIGFLFAPALHGAMKHAIGPRKELGTRTVFNVLGPLTNPAGAKRQLIGVFAPDLTETMAGVLGALGSERAFVVHGHDGLDELTLTGPSRVTELADGATKTYDVTPEDFGLQRVSVDQLAGGDAAQNAAILTSILDGELGPAADVVVMNAAAAIVAGGVSQDLASGVKVARDSIEFGKARASLDRLRDVSNA</sequence>
<gene>
    <name evidence="10" type="ORF">METZ01_LOCUS136469</name>
</gene>
<keyword evidence="7" id="KW-0057">Aromatic amino acid biosynthesis</keyword>
<accession>A0A381Z2W9</accession>
<evidence type="ECO:0000256" key="1">
    <source>
        <dbReference type="ARBA" id="ARBA00004907"/>
    </source>
</evidence>
<feature type="domain" description="Glycosyl transferase family 3" evidence="8">
    <location>
        <begin position="65"/>
        <end position="315"/>
    </location>
</feature>
<evidence type="ECO:0000256" key="7">
    <source>
        <dbReference type="ARBA" id="ARBA00023141"/>
    </source>
</evidence>
<dbReference type="PANTHER" id="PTHR43285">
    <property type="entry name" value="ANTHRANILATE PHOSPHORIBOSYLTRANSFERASE"/>
    <property type="match status" value="1"/>
</dbReference>
<dbReference type="Gene3D" id="3.40.1030.10">
    <property type="entry name" value="Nucleoside phosphorylase/phosphoribosyltransferase catalytic domain"/>
    <property type="match status" value="1"/>
</dbReference>
<dbReference type="GO" id="GO:0004048">
    <property type="term" value="F:anthranilate phosphoribosyltransferase activity"/>
    <property type="evidence" value="ECO:0007669"/>
    <property type="project" value="UniProtKB-EC"/>
</dbReference>
<evidence type="ECO:0000256" key="2">
    <source>
        <dbReference type="ARBA" id="ARBA00011948"/>
    </source>
</evidence>
<evidence type="ECO:0000256" key="5">
    <source>
        <dbReference type="ARBA" id="ARBA00022679"/>
    </source>
</evidence>
<feature type="domain" description="Glycosyl transferase family 3 N-terminal" evidence="9">
    <location>
        <begin position="2"/>
        <end position="57"/>
    </location>
</feature>
<evidence type="ECO:0000256" key="6">
    <source>
        <dbReference type="ARBA" id="ARBA00022822"/>
    </source>
</evidence>
<keyword evidence="6" id="KW-0822">Tryptophan biosynthesis</keyword>
<dbReference type="EMBL" id="UINC01019757">
    <property type="protein sequence ID" value="SVA83615.1"/>
    <property type="molecule type" value="Genomic_DNA"/>
</dbReference>
<dbReference type="InterPro" id="IPR005940">
    <property type="entry name" value="Anthranilate_Pribosyl_Tfrase"/>
</dbReference>
<dbReference type="NCBIfam" id="TIGR01245">
    <property type="entry name" value="trpD"/>
    <property type="match status" value="1"/>
</dbReference>
<dbReference type="InterPro" id="IPR036320">
    <property type="entry name" value="Glycosyl_Trfase_fam3_N_dom_sf"/>
</dbReference>
<proteinExistence type="inferred from homology"/>